<feature type="chain" id="PRO_5045112758" evidence="2">
    <location>
        <begin position="28"/>
        <end position="315"/>
    </location>
</feature>
<keyword evidence="1" id="KW-0812">Transmembrane</keyword>
<dbReference type="EMBL" id="CP141881">
    <property type="protein sequence ID" value="WRT64154.1"/>
    <property type="molecule type" value="Genomic_DNA"/>
</dbReference>
<keyword evidence="4" id="KW-1185">Reference proteome</keyword>
<evidence type="ECO:0000313" key="3">
    <source>
        <dbReference type="EMBL" id="WRT64154.1"/>
    </source>
</evidence>
<feature type="transmembrane region" description="Helical" evidence="1">
    <location>
        <begin position="115"/>
        <end position="135"/>
    </location>
</feature>
<reference evidence="3 4" key="1">
    <citation type="submission" date="2024-01" db="EMBL/GenBank/DDBJ databases">
        <title>Comparative genomics of Cryptococcus and Kwoniella reveals pathogenesis evolution and contrasting modes of karyotype evolution via chromosome fusion or intercentromeric recombination.</title>
        <authorList>
            <person name="Coelho M.A."/>
            <person name="David-Palma M."/>
            <person name="Shea T."/>
            <person name="Bowers K."/>
            <person name="McGinley-Smith S."/>
            <person name="Mohammad A.W."/>
            <person name="Gnirke A."/>
            <person name="Yurkov A.M."/>
            <person name="Nowrousian M."/>
            <person name="Sun S."/>
            <person name="Cuomo C.A."/>
            <person name="Heitman J."/>
        </authorList>
    </citation>
    <scope>NUCLEOTIDE SEQUENCE [LARGE SCALE GENOMIC DNA]</scope>
    <source>
        <strain evidence="3">CBS 11374</strain>
    </source>
</reference>
<name>A0ABZ1CS14_9TREE</name>
<dbReference type="RefSeq" id="XP_062788894.1">
    <property type="nucleotide sequence ID" value="XM_062932843.1"/>
</dbReference>
<dbReference type="Proteomes" id="UP001329825">
    <property type="component" value="Chromosome 1"/>
</dbReference>
<gene>
    <name evidence="3" type="ORF">IL334_001083</name>
</gene>
<sequence>MLHSFSHLPSTLVLLLGILTSFGTANGRVIRKDNRRLPRGEDILTFGSFEDLVAHHNAVIVDVTVAAEVYNNSTATDPTNDAETANYTVTKRANEVETIGNLHEYTWDWVTKTCVAITVSTATLAVSSGFLLIALKNYRKMAAIVTGDGVNPATLPPAGGGRGRRDIDSSSNVTYARVETEFVIDDVKRTTHPIQLLYSIDNDNGLIQLDQAYVDLGVTSGQGNELKKRVDESHEIGVGFDGPVIQFNGNEGYYKSTQETFLRQIFNTGSEGCKQDFACGPQGCMGMAIQASSYYGFNVRNLWGGCYGVSRDWIN</sequence>
<keyword evidence="1" id="KW-1133">Transmembrane helix</keyword>
<evidence type="ECO:0000313" key="4">
    <source>
        <dbReference type="Proteomes" id="UP001329825"/>
    </source>
</evidence>
<protein>
    <submittedName>
        <fullName evidence="3">Uncharacterized protein</fullName>
    </submittedName>
</protein>
<accession>A0ABZ1CS14</accession>
<keyword evidence="2" id="KW-0732">Signal</keyword>
<evidence type="ECO:0000256" key="1">
    <source>
        <dbReference type="SAM" id="Phobius"/>
    </source>
</evidence>
<organism evidence="3 4">
    <name type="scientific">Kwoniella shivajii</name>
    <dbReference type="NCBI Taxonomy" id="564305"/>
    <lineage>
        <taxon>Eukaryota</taxon>
        <taxon>Fungi</taxon>
        <taxon>Dikarya</taxon>
        <taxon>Basidiomycota</taxon>
        <taxon>Agaricomycotina</taxon>
        <taxon>Tremellomycetes</taxon>
        <taxon>Tremellales</taxon>
        <taxon>Cryptococcaceae</taxon>
        <taxon>Kwoniella</taxon>
    </lineage>
</organism>
<evidence type="ECO:0000256" key="2">
    <source>
        <dbReference type="SAM" id="SignalP"/>
    </source>
</evidence>
<feature type="signal peptide" evidence="2">
    <location>
        <begin position="1"/>
        <end position="27"/>
    </location>
</feature>
<dbReference type="GeneID" id="87953214"/>
<keyword evidence="1" id="KW-0472">Membrane</keyword>
<proteinExistence type="predicted"/>